<organism evidence="1 2">
    <name type="scientific">Terricaulis silvestris</name>
    <dbReference type="NCBI Taxonomy" id="2686094"/>
    <lineage>
        <taxon>Bacteria</taxon>
        <taxon>Pseudomonadati</taxon>
        <taxon>Pseudomonadota</taxon>
        <taxon>Alphaproteobacteria</taxon>
        <taxon>Caulobacterales</taxon>
        <taxon>Caulobacteraceae</taxon>
        <taxon>Terricaulis</taxon>
    </lineage>
</organism>
<accession>A0A6I6MNI1</accession>
<dbReference type="AlphaFoldDB" id="A0A6I6MNI1"/>
<dbReference type="KEGG" id="tsv:DSM104635_03775"/>
<reference evidence="2" key="1">
    <citation type="submission" date="2019-12" db="EMBL/GenBank/DDBJ databases">
        <title>Complete genome of Terracaulis silvestris 0127_4.</title>
        <authorList>
            <person name="Vieira S."/>
            <person name="Riedel T."/>
            <person name="Sproer C."/>
            <person name="Pascual J."/>
            <person name="Boedeker C."/>
            <person name="Overmann J."/>
        </authorList>
    </citation>
    <scope>NUCLEOTIDE SEQUENCE [LARGE SCALE GENOMIC DNA]</scope>
    <source>
        <strain evidence="2">0127_4</strain>
    </source>
</reference>
<proteinExistence type="predicted"/>
<name>A0A6I6MNI1_9CAUL</name>
<evidence type="ECO:0000313" key="2">
    <source>
        <dbReference type="Proteomes" id="UP000431269"/>
    </source>
</evidence>
<evidence type="ECO:0008006" key="3">
    <source>
        <dbReference type="Google" id="ProtNLM"/>
    </source>
</evidence>
<dbReference type="EMBL" id="CP047045">
    <property type="protein sequence ID" value="QGZ96910.1"/>
    <property type="molecule type" value="Genomic_DNA"/>
</dbReference>
<keyword evidence="2" id="KW-1185">Reference proteome</keyword>
<sequence length="308" mass="35066">MFASLLSRLTQPLPSRAHDGLFTTFAPNGVSAATLRALYHQYDDAFPDEPVPPQHRYFRSLVDQIVGQKTDASGLQRMRAAYASCFERYEAFEDAVDVWRKEPAFRKALIEAREQIIAELLPTATAEAARRKHFSRWRECLAAPLDLEGATRLDLIKQMSPDDWHEIVLNWTWDHGTAELDWITARRDCDRATAVVALAAGKCGRFATQIAGPHERKHAGFVRTLAARVENGFYPIAELTLGLSMRKRAQYEAELETARTTGESPWRIPEGLLDWEGVRAHQPKYAITDGRLHYQYEHWLTHGAPRTR</sequence>
<gene>
    <name evidence="1" type="ORF">DSM104635_03775</name>
</gene>
<evidence type="ECO:0000313" key="1">
    <source>
        <dbReference type="EMBL" id="QGZ96910.1"/>
    </source>
</evidence>
<dbReference type="RefSeq" id="WP_158767679.1">
    <property type="nucleotide sequence ID" value="NZ_CP047045.1"/>
</dbReference>
<protein>
    <recommendedName>
        <fullName evidence="3">DUF4274 domain-containing protein</fullName>
    </recommendedName>
</protein>
<dbReference type="Proteomes" id="UP000431269">
    <property type="component" value="Chromosome"/>
</dbReference>